<proteinExistence type="predicted"/>
<evidence type="ECO:0000313" key="2">
    <source>
        <dbReference type="Proteomes" id="UP001374535"/>
    </source>
</evidence>
<accession>A0AAQ3RSE0</accession>
<organism evidence="1 2">
    <name type="scientific">Vigna mungo</name>
    <name type="common">Black gram</name>
    <name type="synonym">Phaseolus mungo</name>
    <dbReference type="NCBI Taxonomy" id="3915"/>
    <lineage>
        <taxon>Eukaryota</taxon>
        <taxon>Viridiplantae</taxon>
        <taxon>Streptophyta</taxon>
        <taxon>Embryophyta</taxon>
        <taxon>Tracheophyta</taxon>
        <taxon>Spermatophyta</taxon>
        <taxon>Magnoliopsida</taxon>
        <taxon>eudicotyledons</taxon>
        <taxon>Gunneridae</taxon>
        <taxon>Pentapetalae</taxon>
        <taxon>rosids</taxon>
        <taxon>fabids</taxon>
        <taxon>Fabales</taxon>
        <taxon>Fabaceae</taxon>
        <taxon>Papilionoideae</taxon>
        <taxon>50 kb inversion clade</taxon>
        <taxon>NPAAA clade</taxon>
        <taxon>indigoferoid/millettioid clade</taxon>
        <taxon>Phaseoleae</taxon>
        <taxon>Vigna</taxon>
    </lineage>
</organism>
<sequence>MEAVDREAAINTNGLSSDVRGCRRAQKCHHRRHFLCLSNPSQRGLRYYSIHNSFLFQVLFRQRGSDYPRCNTITPYVVFCPFTCKTFCHLVHCSFCCTINNRYYVCSYNTSNRGHENDTCSF</sequence>
<keyword evidence="2" id="KW-1185">Reference proteome</keyword>
<reference evidence="1 2" key="1">
    <citation type="journal article" date="2023" name="Life. Sci Alliance">
        <title>Evolutionary insights into 3D genome organization and epigenetic landscape of Vigna mungo.</title>
        <authorList>
            <person name="Junaid A."/>
            <person name="Singh B."/>
            <person name="Bhatia S."/>
        </authorList>
    </citation>
    <scope>NUCLEOTIDE SEQUENCE [LARGE SCALE GENOMIC DNA]</scope>
    <source>
        <strain evidence="1">Urdbean</strain>
    </source>
</reference>
<name>A0AAQ3RSE0_VIGMU</name>
<evidence type="ECO:0000313" key="1">
    <source>
        <dbReference type="EMBL" id="WVZ03468.1"/>
    </source>
</evidence>
<dbReference type="Proteomes" id="UP001374535">
    <property type="component" value="Chromosome 7"/>
</dbReference>
<dbReference type="EMBL" id="CP144694">
    <property type="protein sequence ID" value="WVZ03468.1"/>
    <property type="molecule type" value="Genomic_DNA"/>
</dbReference>
<dbReference type="AlphaFoldDB" id="A0AAQ3RSE0"/>
<protein>
    <submittedName>
        <fullName evidence="1">Uncharacterized protein</fullName>
    </submittedName>
</protein>
<gene>
    <name evidence="1" type="ORF">V8G54_024274</name>
</gene>